<protein>
    <recommendedName>
        <fullName evidence="4">Peptidase A1 domain-containing protein</fullName>
    </recommendedName>
</protein>
<feature type="transmembrane region" description="Helical" evidence="1">
    <location>
        <begin position="344"/>
        <end position="364"/>
    </location>
</feature>
<evidence type="ECO:0000313" key="3">
    <source>
        <dbReference type="Proteomes" id="UP000015100"/>
    </source>
</evidence>
<keyword evidence="1" id="KW-0812">Transmembrane</keyword>
<evidence type="ECO:0000256" key="1">
    <source>
        <dbReference type="SAM" id="Phobius"/>
    </source>
</evidence>
<gene>
    <name evidence="2" type="ORF">H072_6704</name>
</gene>
<dbReference type="InterPro" id="IPR021109">
    <property type="entry name" value="Peptidase_aspartic_dom_sf"/>
</dbReference>
<dbReference type="STRING" id="1284197.S8A983"/>
<reference evidence="2 3" key="1">
    <citation type="journal article" date="2013" name="PLoS Genet.">
        <title>Genomic mechanisms accounting for the adaptation to parasitism in nematode-trapping fungi.</title>
        <authorList>
            <person name="Meerupati T."/>
            <person name="Andersson K.M."/>
            <person name="Friman E."/>
            <person name="Kumar D."/>
            <person name="Tunlid A."/>
            <person name="Ahren D."/>
        </authorList>
    </citation>
    <scope>NUCLEOTIDE SEQUENCE [LARGE SCALE GENOMIC DNA]</scope>
    <source>
        <strain evidence="2 3">CBS 200.50</strain>
    </source>
</reference>
<comment type="caution">
    <text evidence="2">The sequence shown here is derived from an EMBL/GenBank/DDBJ whole genome shotgun (WGS) entry which is preliminary data.</text>
</comment>
<evidence type="ECO:0008006" key="4">
    <source>
        <dbReference type="Google" id="ProtNLM"/>
    </source>
</evidence>
<dbReference type="CDD" id="cd12087">
    <property type="entry name" value="TM_EGFR-like"/>
    <property type="match status" value="1"/>
</dbReference>
<dbReference type="AlphaFoldDB" id="S8A983"/>
<keyword evidence="3" id="KW-1185">Reference proteome</keyword>
<organism evidence="2 3">
    <name type="scientific">Dactylellina haptotyla (strain CBS 200.50)</name>
    <name type="common">Nematode-trapping fungus</name>
    <name type="synonym">Monacrosporium haptotylum</name>
    <dbReference type="NCBI Taxonomy" id="1284197"/>
    <lineage>
        <taxon>Eukaryota</taxon>
        <taxon>Fungi</taxon>
        <taxon>Dikarya</taxon>
        <taxon>Ascomycota</taxon>
        <taxon>Pezizomycotina</taxon>
        <taxon>Orbiliomycetes</taxon>
        <taxon>Orbiliales</taxon>
        <taxon>Orbiliaceae</taxon>
        <taxon>Dactylellina</taxon>
    </lineage>
</organism>
<proteinExistence type="predicted"/>
<dbReference type="Gene3D" id="2.40.70.10">
    <property type="entry name" value="Acid Proteases"/>
    <property type="match status" value="1"/>
</dbReference>
<dbReference type="eggNOG" id="ENOG502SA90">
    <property type="taxonomic scope" value="Eukaryota"/>
</dbReference>
<evidence type="ECO:0000313" key="2">
    <source>
        <dbReference type="EMBL" id="EPS39580.1"/>
    </source>
</evidence>
<sequence length="510" mass="56839">MPKEMDRRTIDAALPKRLNEKATQDGHQNASVYAKSIPRNCTGVENIPQDCPDVRHREIEVGGFFDGNISKTYHGPEYSKLDDVIPERAYDLLRLGDNGEALNLGNSSFETEHQNYWEVASEFDGPDLYNYIGLSNSSTILNYLKNRELIATKSYSFFGGWDGTTEETSQDGLLVLGGYDKSILTSDFIAFPQSDYRLDIEQGTCLLRIIVKGISMSHVGGDFELYEDSVGFPMCINPRQRGVDIQWEAKIQMLQALDVYDPPAFTDDTSFDPLLDGRIYLDRSDKQLQRYLDSMQLTFHFDGVNISIPGHQLWTFQKNATSQGYKFADNSVNTTVLRTGPTDLYTSSYGILGLPFLAAAYLMVNHDDYTFSLAPAQAEKLDISKRNIVPIVPSECIPATVPSNSTIPTTDLTIVSWRKVGPGAIVGIVVGVIASIALLAGGVFFWYRRRKGQLLVAPSPPNTRGIHEVGGGEIFEMQGDFVFSGAKAPKQLLLKRVRIFTSLVQKFKFR</sequence>
<name>S8A983_DACHA</name>
<keyword evidence="1" id="KW-0472">Membrane</keyword>
<dbReference type="SUPFAM" id="SSF50630">
    <property type="entry name" value="Acid proteases"/>
    <property type="match status" value="1"/>
</dbReference>
<keyword evidence="1" id="KW-1133">Transmembrane helix</keyword>
<dbReference type="HOGENOM" id="CLU_534200_0_0_1"/>
<dbReference type="Proteomes" id="UP000015100">
    <property type="component" value="Unassembled WGS sequence"/>
</dbReference>
<feature type="transmembrane region" description="Helical" evidence="1">
    <location>
        <begin position="424"/>
        <end position="447"/>
    </location>
</feature>
<dbReference type="OrthoDB" id="5361565at2759"/>
<accession>S8A983</accession>
<dbReference type="EMBL" id="AQGS01000467">
    <property type="protein sequence ID" value="EPS39580.1"/>
    <property type="molecule type" value="Genomic_DNA"/>
</dbReference>
<reference evidence="3" key="2">
    <citation type="submission" date="2013-04" db="EMBL/GenBank/DDBJ databases">
        <title>Genomic mechanisms accounting for the adaptation to parasitism in nematode-trapping fungi.</title>
        <authorList>
            <person name="Ahren D.G."/>
        </authorList>
    </citation>
    <scope>NUCLEOTIDE SEQUENCE [LARGE SCALE GENOMIC DNA]</scope>
    <source>
        <strain evidence="3">CBS 200.50</strain>
    </source>
</reference>